<name>A0A8C3NIN4_GEOPR</name>
<comment type="similarity">
    <text evidence="1">Belongs to the thioesterase family.</text>
</comment>
<dbReference type="Gene3D" id="3.40.50.1820">
    <property type="entry name" value="alpha/beta hydrolase"/>
    <property type="match status" value="1"/>
</dbReference>
<reference evidence="3" key="1">
    <citation type="submission" date="2020-02" db="EMBL/GenBank/DDBJ databases">
        <authorList>
            <person name="Enbody D E."/>
            <person name="Pettersson E M."/>
        </authorList>
    </citation>
    <scope>NUCLEOTIDE SEQUENCE [LARGE SCALE GENOMIC DNA]</scope>
</reference>
<dbReference type="InterPro" id="IPR001031">
    <property type="entry name" value="Thioesterase"/>
</dbReference>
<protein>
    <recommendedName>
        <fullName evidence="2">oleoyl-[acyl-carrier-protein] hydrolase</fullName>
        <ecNumber evidence="2">3.1.2.14</ecNumber>
    </recommendedName>
</protein>
<reference evidence="3" key="3">
    <citation type="submission" date="2025-09" db="UniProtKB">
        <authorList>
            <consortium name="Ensembl"/>
        </authorList>
    </citation>
    <scope>IDENTIFICATION</scope>
</reference>
<accession>A0A8U8CI61</accession>
<evidence type="ECO:0000313" key="3">
    <source>
        <dbReference type="Ensembl" id="ENSCPVP00000018581.2"/>
    </source>
</evidence>
<organism evidence="3 4">
    <name type="scientific">Geospiza parvula</name>
    <name type="common">Small tree-finch</name>
    <name type="synonym">Camarhynchus parvulus</name>
    <dbReference type="NCBI Taxonomy" id="87175"/>
    <lineage>
        <taxon>Eukaryota</taxon>
        <taxon>Metazoa</taxon>
        <taxon>Chordata</taxon>
        <taxon>Craniata</taxon>
        <taxon>Vertebrata</taxon>
        <taxon>Euteleostomi</taxon>
        <taxon>Archelosauria</taxon>
        <taxon>Archosauria</taxon>
        <taxon>Dinosauria</taxon>
        <taxon>Saurischia</taxon>
        <taxon>Theropoda</taxon>
        <taxon>Coelurosauria</taxon>
        <taxon>Aves</taxon>
        <taxon>Neognathae</taxon>
        <taxon>Neoaves</taxon>
        <taxon>Telluraves</taxon>
        <taxon>Australaves</taxon>
        <taxon>Passeriformes</taxon>
        <taxon>Thraupidae</taxon>
        <taxon>Camarhynchus</taxon>
    </lineage>
</organism>
<dbReference type="GO" id="GO:0032787">
    <property type="term" value="P:monocarboxylic acid metabolic process"/>
    <property type="evidence" value="ECO:0007669"/>
    <property type="project" value="UniProtKB-ARBA"/>
</dbReference>
<dbReference type="AlphaFoldDB" id="A0A8C3NIN4"/>
<accession>A0A8C3NIN4</accession>
<dbReference type="GO" id="GO:0016297">
    <property type="term" value="F:fatty acyl-[ACP] hydrolase activity"/>
    <property type="evidence" value="ECO:0007669"/>
    <property type="project" value="UniProtKB-EC"/>
</dbReference>
<dbReference type="InterPro" id="IPR029058">
    <property type="entry name" value="AB_hydrolase_fold"/>
</dbReference>
<evidence type="ECO:0000313" key="4">
    <source>
        <dbReference type="Proteomes" id="UP000694382"/>
    </source>
</evidence>
<dbReference type="Pfam" id="PF00975">
    <property type="entry name" value="Thioesterase"/>
    <property type="match status" value="1"/>
</dbReference>
<dbReference type="Proteomes" id="UP000694382">
    <property type="component" value="Chromosome 2"/>
</dbReference>
<dbReference type="SUPFAM" id="SSF53474">
    <property type="entry name" value="alpha/beta-Hydrolases"/>
    <property type="match status" value="1"/>
</dbReference>
<evidence type="ECO:0000256" key="2">
    <source>
        <dbReference type="ARBA" id="ARBA00012480"/>
    </source>
</evidence>
<dbReference type="InterPro" id="IPR012223">
    <property type="entry name" value="TEII"/>
</dbReference>
<proteinExistence type="inferred from homology"/>
<sequence length="117" mass="13213">VVVTQAVLMTKTIAPCCFNLDLIHSNFPISEESCSRMMPDALCRLICFPWAGSGTSQLAQWGRLFNDSVEVFCIRLPGRETRLEEPFAKDMTSVVNEITSVLLKELKEKPFAFFGHR</sequence>
<evidence type="ECO:0000256" key="1">
    <source>
        <dbReference type="ARBA" id="ARBA00007169"/>
    </source>
</evidence>
<dbReference type="GO" id="GO:0008610">
    <property type="term" value="P:lipid biosynthetic process"/>
    <property type="evidence" value="ECO:0007669"/>
    <property type="project" value="TreeGrafter"/>
</dbReference>
<dbReference type="Ensembl" id="ENSCPVT00000019414.2">
    <property type="protein sequence ID" value="ENSCPVP00000018581.2"/>
    <property type="gene ID" value="ENSCPVG00000013543.2"/>
</dbReference>
<reference evidence="3" key="2">
    <citation type="submission" date="2025-08" db="UniProtKB">
        <authorList>
            <consortium name="Ensembl"/>
        </authorList>
    </citation>
    <scope>IDENTIFICATION</scope>
</reference>
<dbReference type="PANTHER" id="PTHR11487:SF0">
    <property type="entry name" value="S-ACYL FATTY ACID SYNTHASE THIOESTERASE, MEDIUM CHAIN"/>
    <property type="match status" value="1"/>
</dbReference>
<keyword evidence="4" id="KW-1185">Reference proteome</keyword>
<dbReference type="EC" id="3.1.2.14" evidence="2"/>
<dbReference type="PANTHER" id="PTHR11487">
    <property type="entry name" value="THIOESTERASE"/>
    <property type="match status" value="1"/>
</dbReference>